<dbReference type="InterPro" id="IPR027417">
    <property type="entry name" value="P-loop_NTPase"/>
</dbReference>
<dbReference type="EMBL" id="JACOQI010000034">
    <property type="protein sequence ID" value="MBC5772144.1"/>
    <property type="molecule type" value="Genomic_DNA"/>
</dbReference>
<protein>
    <recommendedName>
        <fullName evidence="1">KAP NTPase domain-containing protein</fullName>
    </recommendedName>
</protein>
<dbReference type="AlphaFoldDB" id="A0A923S8T1"/>
<evidence type="ECO:0000313" key="2">
    <source>
        <dbReference type="EMBL" id="MBC5772144.1"/>
    </source>
</evidence>
<keyword evidence="3" id="KW-1185">Reference proteome</keyword>
<organism evidence="2 3">
    <name type="scientific">Dysosmobacter segnis</name>
    <dbReference type="NCBI Taxonomy" id="2763042"/>
    <lineage>
        <taxon>Bacteria</taxon>
        <taxon>Bacillati</taxon>
        <taxon>Bacillota</taxon>
        <taxon>Clostridia</taxon>
        <taxon>Eubacteriales</taxon>
        <taxon>Oscillospiraceae</taxon>
        <taxon>Dysosmobacter</taxon>
    </lineage>
</organism>
<accession>A0A923S8T1</accession>
<feature type="domain" description="KAP NTPase" evidence="1">
    <location>
        <begin position="24"/>
        <end position="316"/>
    </location>
</feature>
<dbReference type="InterPro" id="IPR011646">
    <property type="entry name" value="KAP_P-loop"/>
</dbReference>
<dbReference type="Proteomes" id="UP000620327">
    <property type="component" value="Unassembled WGS sequence"/>
</dbReference>
<dbReference type="SUPFAM" id="SSF52540">
    <property type="entry name" value="P-loop containing nucleoside triphosphate hydrolases"/>
    <property type="match status" value="1"/>
</dbReference>
<dbReference type="RefSeq" id="WP_187016285.1">
    <property type="nucleotide sequence ID" value="NZ_JACOQI010000034.1"/>
</dbReference>
<comment type="caution">
    <text evidence="2">The sequence shown here is derived from an EMBL/GenBank/DDBJ whole genome shotgun (WGS) entry which is preliminary data.</text>
</comment>
<sequence length="359" mass="41359">MTNYSLKPTDENALGLLKTDPIGRNKYIRRFIQMLTRMEDDCYTVALNGDWGSGKTFFVKQIKMIPDAYNPQSNMDEEQCKAVQQCYRDNSCPDSYATVYYDAWAFDNHDDPILSLVYTTLKSGCGEEPEGKGNSLIEAAVRVIDVIKGTNLTEIYGAFKNQQPEKLTAEIEKTEDLKDSIRAFIDTLIQEKGNRLIIFIDELDRCKPDYAIRLLERIKHYFDDERITFVFSVNLTQLQWTVKGYYGSSFDATGYLEKFFDFFFTVPRVDSVRFLWNSMNLDTDSVTGQMCVAIIKQFNFSMRQMERYIRVMKIIEMGDACENARSRRDKATAFVGEFVIPLLIGLQINATLAQEVVKL</sequence>
<proteinExistence type="predicted"/>
<evidence type="ECO:0000313" key="3">
    <source>
        <dbReference type="Proteomes" id="UP000620327"/>
    </source>
</evidence>
<gene>
    <name evidence="2" type="ORF">H8Z83_17825</name>
</gene>
<dbReference type="Gene3D" id="3.40.50.300">
    <property type="entry name" value="P-loop containing nucleotide triphosphate hydrolases"/>
    <property type="match status" value="1"/>
</dbReference>
<dbReference type="Pfam" id="PF07693">
    <property type="entry name" value="KAP_NTPase"/>
    <property type="match status" value="1"/>
</dbReference>
<name>A0A923S8T1_9FIRM</name>
<reference evidence="2" key="1">
    <citation type="submission" date="2020-08" db="EMBL/GenBank/DDBJ databases">
        <title>Genome public.</title>
        <authorList>
            <person name="Liu C."/>
            <person name="Sun Q."/>
        </authorList>
    </citation>
    <scope>NUCLEOTIDE SEQUENCE</scope>
    <source>
        <strain evidence="2">BX15</strain>
    </source>
</reference>
<evidence type="ECO:0000259" key="1">
    <source>
        <dbReference type="Pfam" id="PF07693"/>
    </source>
</evidence>